<dbReference type="RefSeq" id="WP_146737527.1">
    <property type="nucleotide sequence ID" value="NZ_QKVO01000010.1"/>
</dbReference>
<dbReference type="Proteomes" id="UP000249762">
    <property type="component" value="Unassembled WGS sequence"/>
</dbReference>
<proteinExistence type="predicted"/>
<evidence type="ECO:0000313" key="2">
    <source>
        <dbReference type="EMBL" id="RAO94937.1"/>
    </source>
</evidence>
<reference evidence="3" key="1">
    <citation type="submission" date="2018-06" db="EMBL/GenBank/DDBJ databases">
        <authorList>
            <person name="Martinez Ocampo F."/>
            <person name="Quiroz Castaneda R.E."/>
            <person name="Rojas Lopez X."/>
        </authorList>
    </citation>
    <scope>NUCLEOTIDE SEQUENCE [LARGE SCALE GENOMIC DNA]</scope>
    <source>
        <strain evidence="3">INIFAP02</strain>
    </source>
</reference>
<keyword evidence="3" id="KW-1185">Reference proteome</keyword>
<keyword evidence="1" id="KW-0812">Transmembrane</keyword>
<evidence type="ECO:0000256" key="1">
    <source>
        <dbReference type="SAM" id="Phobius"/>
    </source>
</evidence>
<dbReference type="EMBL" id="QKVO01000010">
    <property type="protein sequence ID" value="RAO94937.1"/>
    <property type="molecule type" value="Genomic_DNA"/>
</dbReference>
<protein>
    <submittedName>
        <fullName evidence="2">Uncharacterized protein</fullName>
    </submittedName>
</protein>
<gene>
    <name evidence="2" type="ORF">DNK47_02395</name>
</gene>
<evidence type="ECO:0000313" key="3">
    <source>
        <dbReference type="Proteomes" id="UP000249762"/>
    </source>
</evidence>
<name>A0A328PRJ6_9MOLU</name>
<keyword evidence="1" id="KW-0472">Membrane</keyword>
<sequence length="194" mass="22169">MSFLTYTSHPVLFAASVGGVTLGVTLLLLPWKQISFGDSWSNSFLSSSGFNPSSSKEPIERENNCKVVLLEKINTFFPAHIAISCNTQGDSQYDILGGEWIGLFPKNLFKESDKLTLRQQLNIQTWTKEPSEESPNDFYITRFRSSRFVTKDAEIIGKWKYGEDSIDEKTIDFVQLENPYFSEIIYFVHGSKRR</sequence>
<accession>A0A328PRJ6</accession>
<organism evidence="2 3">
    <name type="scientific">Mycoplasma wenyonii</name>
    <dbReference type="NCBI Taxonomy" id="65123"/>
    <lineage>
        <taxon>Bacteria</taxon>
        <taxon>Bacillati</taxon>
        <taxon>Mycoplasmatota</taxon>
        <taxon>Mollicutes</taxon>
        <taxon>Mycoplasmataceae</taxon>
        <taxon>Mycoplasma</taxon>
    </lineage>
</organism>
<comment type="caution">
    <text evidence="2">The sequence shown here is derived from an EMBL/GenBank/DDBJ whole genome shotgun (WGS) entry which is preliminary data.</text>
</comment>
<feature type="transmembrane region" description="Helical" evidence="1">
    <location>
        <begin position="12"/>
        <end position="31"/>
    </location>
</feature>
<keyword evidence="1" id="KW-1133">Transmembrane helix</keyword>
<dbReference type="AlphaFoldDB" id="A0A328PRJ6"/>